<dbReference type="Pfam" id="PF07724">
    <property type="entry name" value="AAA_2"/>
    <property type="match status" value="1"/>
</dbReference>
<evidence type="ECO:0000313" key="5">
    <source>
        <dbReference type="EMBL" id="MBI4726970.1"/>
    </source>
</evidence>
<dbReference type="GO" id="GO:0051301">
    <property type="term" value="P:cell division"/>
    <property type="evidence" value="ECO:0007669"/>
    <property type="project" value="TreeGrafter"/>
</dbReference>
<evidence type="ECO:0000313" key="6">
    <source>
        <dbReference type="Proteomes" id="UP000736328"/>
    </source>
</evidence>
<dbReference type="GO" id="GO:0051603">
    <property type="term" value="P:proteolysis involved in protein catabolic process"/>
    <property type="evidence" value="ECO:0007669"/>
    <property type="project" value="TreeGrafter"/>
</dbReference>
<evidence type="ECO:0000256" key="1">
    <source>
        <dbReference type="ARBA" id="ARBA00022741"/>
    </source>
</evidence>
<keyword evidence="2" id="KW-0862">Zinc</keyword>
<dbReference type="PANTHER" id="PTHR48102">
    <property type="entry name" value="ATP-DEPENDENT CLP PROTEASE ATP-BINDING SUBUNIT CLPX-LIKE, MITOCHONDRIAL-RELATED"/>
    <property type="match status" value="1"/>
</dbReference>
<evidence type="ECO:0000256" key="3">
    <source>
        <dbReference type="ARBA" id="ARBA00022840"/>
    </source>
</evidence>
<sequence>LPVNTRNILFICGGTFDGLDKIINARIGTKTLGFGADVRERSRLQPNELLAKVQPDDLLKYGLIPELIGRLPVICSLEPLDKSAMMEILTRPKNALVKQYQTYFGMEGVELEFLPLALEAISEDALKRGTGARGLRAALEEAMLDIMYHLPSSQGIIKCTIGREVIVNRQEPEYVRKEQDAA</sequence>
<dbReference type="EMBL" id="JACQXR010000092">
    <property type="protein sequence ID" value="MBI4726970.1"/>
    <property type="molecule type" value="Genomic_DNA"/>
</dbReference>
<dbReference type="GO" id="GO:0009376">
    <property type="term" value="C:HslUV protease complex"/>
    <property type="evidence" value="ECO:0007669"/>
    <property type="project" value="TreeGrafter"/>
</dbReference>
<dbReference type="GO" id="GO:0016887">
    <property type="term" value="F:ATP hydrolysis activity"/>
    <property type="evidence" value="ECO:0007669"/>
    <property type="project" value="InterPro"/>
</dbReference>
<evidence type="ECO:0000259" key="4">
    <source>
        <dbReference type="SMART" id="SM01086"/>
    </source>
</evidence>
<organism evidence="5 6">
    <name type="scientific">candidate division TA06 bacterium</name>
    <dbReference type="NCBI Taxonomy" id="2250710"/>
    <lineage>
        <taxon>Bacteria</taxon>
        <taxon>Bacteria division TA06</taxon>
    </lineage>
</organism>
<accession>A0A933I9B7</accession>
<comment type="caution">
    <text evidence="5">The sequence shown here is derived from an EMBL/GenBank/DDBJ whole genome shotgun (WGS) entry which is preliminary data.</text>
</comment>
<reference evidence="5" key="1">
    <citation type="submission" date="2020-07" db="EMBL/GenBank/DDBJ databases">
        <title>Huge and variable diversity of episymbiotic CPR bacteria and DPANN archaea in groundwater ecosystems.</title>
        <authorList>
            <person name="He C.Y."/>
            <person name="Keren R."/>
            <person name="Whittaker M."/>
            <person name="Farag I.F."/>
            <person name="Doudna J."/>
            <person name="Cate J.H.D."/>
            <person name="Banfield J.F."/>
        </authorList>
    </citation>
    <scope>NUCLEOTIDE SEQUENCE</scope>
    <source>
        <strain evidence="5">NC_groundwater_1520_Pr4_B-0.1um_53_5</strain>
    </source>
</reference>
<dbReference type="InterPro" id="IPR019489">
    <property type="entry name" value="Clp_ATPase_C"/>
</dbReference>
<dbReference type="SMART" id="SM01086">
    <property type="entry name" value="ClpB_D2-small"/>
    <property type="match status" value="1"/>
</dbReference>
<evidence type="ECO:0000256" key="2">
    <source>
        <dbReference type="ARBA" id="ARBA00022833"/>
    </source>
</evidence>
<keyword evidence="3" id="KW-0067">ATP-binding</keyword>
<keyword evidence="1" id="KW-0547">Nucleotide-binding</keyword>
<feature type="domain" description="Clp ATPase C-terminal" evidence="4">
    <location>
        <begin position="80"/>
        <end position="175"/>
    </location>
</feature>
<dbReference type="Gene3D" id="1.10.8.60">
    <property type="match status" value="1"/>
</dbReference>
<dbReference type="Proteomes" id="UP000736328">
    <property type="component" value="Unassembled WGS sequence"/>
</dbReference>
<proteinExistence type="predicted"/>
<name>A0A933I9B7_UNCT6</name>
<dbReference type="GO" id="GO:0005524">
    <property type="term" value="F:ATP binding"/>
    <property type="evidence" value="ECO:0007669"/>
    <property type="project" value="UniProtKB-KW"/>
</dbReference>
<dbReference type="InterPro" id="IPR027417">
    <property type="entry name" value="P-loop_NTPase"/>
</dbReference>
<dbReference type="Pfam" id="PF10431">
    <property type="entry name" value="ClpB_D2-small"/>
    <property type="match status" value="1"/>
</dbReference>
<dbReference type="FunFam" id="1.10.8.60:FF:000002">
    <property type="entry name" value="ATP-dependent Clp protease ATP-binding subunit ClpX"/>
    <property type="match status" value="1"/>
</dbReference>
<dbReference type="InterPro" id="IPR050052">
    <property type="entry name" value="ATP-dep_Clp_protease_ClpX"/>
</dbReference>
<dbReference type="PANTHER" id="PTHR48102:SF7">
    <property type="entry name" value="ATP-DEPENDENT CLP PROTEASE ATP-BINDING SUBUNIT CLPX-LIKE, MITOCHONDRIAL"/>
    <property type="match status" value="1"/>
</dbReference>
<dbReference type="InterPro" id="IPR003959">
    <property type="entry name" value="ATPase_AAA_core"/>
</dbReference>
<dbReference type="AlphaFoldDB" id="A0A933I9B7"/>
<protein>
    <submittedName>
        <fullName evidence="5">AAA family ATPase</fullName>
    </submittedName>
</protein>
<dbReference type="SUPFAM" id="SSF52540">
    <property type="entry name" value="P-loop containing nucleoside triphosphate hydrolases"/>
    <property type="match status" value="1"/>
</dbReference>
<gene>
    <name evidence="5" type="ORF">HY768_07065</name>
</gene>
<feature type="non-terminal residue" evidence="5">
    <location>
        <position position="1"/>
    </location>
</feature>
<dbReference type="Gene3D" id="3.40.50.300">
    <property type="entry name" value="P-loop containing nucleotide triphosphate hydrolases"/>
    <property type="match status" value="1"/>
</dbReference>